<dbReference type="AlphaFoldDB" id="A0A370MWQ0"/>
<feature type="domain" description="Glycosyl transferase family 1" evidence="2">
    <location>
        <begin position="198"/>
        <end position="313"/>
    </location>
</feature>
<name>A0A370MWQ0_9BURK</name>
<feature type="domain" description="Glycosyltransferase subfamily 4-like N-terminal" evidence="3">
    <location>
        <begin position="18"/>
        <end position="168"/>
    </location>
</feature>
<evidence type="ECO:0000259" key="2">
    <source>
        <dbReference type="Pfam" id="PF00534"/>
    </source>
</evidence>
<protein>
    <submittedName>
        <fullName evidence="4">Glycosyl transferase group 1</fullName>
    </submittedName>
</protein>
<keyword evidence="5" id="KW-1185">Reference proteome</keyword>
<dbReference type="EMBL" id="QHKS01000045">
    <property type="protein sequence ID" value="RDJ97820.1"/>
    <property type="molecule type" value="Genomic_DNA"/>
</dbReference>
<organism evidence="4 5">
    <name type="scientific">Paraburkholderia lacunae</name>
    <dbReference type="NCBI Taxonomy" id="2211104"/>
    <lineage>
        <taxon>Bacteria</taxon>
        <taxon>Pseudomonadati</taxon>
        <taxon>Pseudomonadota</taxon>
        <taxon>Betaproteobacteria</taxon>
        <taxon>Burkholderiales</taxon>
        <taxon>Burkholderiaceae</taxon>
        <taxon>Paraburkholderia</taxon>
    </lineage>
</organism>
<dbReference type="Gene3D" id="3.40.50.2000">
    <property type="entry name" value="Glycogen Phosphorylase B"/>
    <property type="match status" value="2"/>
</dbReference>
<reference evidence="5" key="1">
    <citation type="submission" date="2018-05" db="EMBL/GenBank/DDBJ databases">
        <authorList>
            <person name="Feng T."/>
        </authorList>
    </citation>
    <scope>NUCLEOTIDE SEQUENCE [LARGE SCALE GENOMIC DNA]</scope>
    <source>
        <strain evidence="5">S27</strain>
    </source>
</reference>
<evidence type="ECO:0000313" key="5">
    <source>
        <dbReference type="Proteomes" id="UP000254875"/>
    </source>
</evidence>
<dbReference type="Proteomes" id="UP000254875">
    <property type="component" value="Unassembled WGS sequence"/>
</dbReference>
<comment type="caution">
    <text evidence="4">The sequence shown here is derived from an EMBL/GenBank/DDBJ whole genome shotgun (WGS) entry which is preliminary data.</text>
</comment>
<dbReference type="Pfam" id="PF13439">
    <property type="entry name" value="Glyco_transf_4"/>
    <property type="match status" value="1"/>
</dbReference>
<dbReference type="PANTHER" id="PTHR46401:SF2">
    <property type="entry name" value="GLYCOSYLTRANSFERASE WBBK-RELATED"/>
    <property type="match status" value="1"/>
</dbReference>
<proteinExistence type="predicted"/>
<dbReference type="CDD" id="cd03809">
    <property type="entry name" value="GT4_MtfB-like"/>
    <property type="match status" value="1"/>
</dbReference>
<dbReference type="GO" id="GO:0016757">
    <property type="term" value="F:glycosyltransferase activity"/>
    <property type="evidence" value="ECO:0007669"/>
    <property type="project" value="InterPro"/>
</dbReference>
<gene>
    <name evidence="4" type="ORF">DLM46_36095</name>
</gene>
<keyword evidence="1 4" id="KW-0808">Transferase</keyword>
<dbReference type="InterPro" id="IPR001296">
    <property type="entry name" value="Glyco_trans_1"/>
</dbReference>
<dbReference type="PROSITE" id="PS51257">
    <property type="entry name" value="PROKAR_LIPOPROTEIN"/>
    <property type="match status" value="1"/>
</dbReference>
<dbReference type="RefSeq" id="WP_115109251.1">
    <property type="nucleotide sequence ID" value="NZ_QHKS01000045.1"/>
</dbReference>
<evidence type="ECO:0000256" key="1">
    <source>
        <dbReference type="ARBA" id="ARBA00022679"/>
    </source>
</evidence>
<evidence type="ECO:0000313" key="4">
    <source>
        <dbReference type="EMBL" id="RDJ97820.1"/>
    </source>
</evidence>
<accession>A0A370MWQ0</accession>
<dbReference type="SUPFAM" id="SSF53756">
    <property type="entry name" value="UDP-Glycosyltransferase/glycogen phosphorylase"/>
    <property type="match status" value="1"/>
</dbReference>
<dbReference type="PANTHER" id="PTHR46401">
    <property type="entry name" value="GLYCOSYLTRANSFERASE WBBK-RELATED"/>
    <property type="match status" value="1"/>
</dbReference>
<dbReference type="OrthoDB" id="433681at2"/>
<evidence type="ECO:0000259" key="3">
    <source>
        <dbReference type="Pfam" id="PF13439"/>
    </source>
</evidence>
<dbReference type="Pfam" id="PF00534">
    <property type="entry name" value="Glycos_transf_1"/>
    <property type="match status" value="1"/>
</dbReference>
<sequence>MKLLLVGNYPADDIKSMQAYAQMLLQGCRDAGVDVELTAPKSVLLSRSKEPVGVSKWVAYVDKFIIFPLFLSRRAKRFDRTHICDHSNGMYLFWLPPKKTSITCHDVIAIRAARGLIGGWRTSPTGKVFQALILRGIARAQKIICVSDFTRSDLIELRPDLTDRTTVIRQALHSKFAHDPDWRDVLDAYGFGVLRMTTYFLHVGSDHPRKNRAAVVRIFVELLKSPAFADAHLMFVGPPPNLEMSEIMTQAALRSRVHFFQNAPMELLNALYSGSQGFIFTSRNEGFGWPVIEAQACGCPVFASDVGPMQEVGGTAAQYIDPDDTVRAAATIASADFEGMRNAGLENVARYNVDRMIRELIATVEQD</sequence>
<dbReference type="InterPro" id="IPR028098">
    <property type="entry name" value="Glyco_trans_4-like_N"/>
</dbReference>